<evidence type="ECO:0000259" key="2">
    <source>
        <dbReference type="PROSITE" id="PS51222"/>
    </source>
</evidence>
<protein>
    <recommendedName>
        <fullName evidence="2">DCD domain-containing protein</fullName>
    </recommendedName>
</protein>
<feature type="domain" description="DCD" evidence="2">
    <location>
        <begin position="50"/>
        <end position="183"/>
    </location>
</feature>
<name>A0A2G2YL02_CAPAN</name>
<proteinExistence type="predicted"/>
<dbReference type="AlphaFoldDB" id="A0A2G2YL02"/>
<reference evidence="3 4" key="2">
    <citation type="journal article" date="2017" name="Genome Biol.">
        <title>New reference genome sequences of hot pepper reveal the massive evolution of plant disease-resistance genes by retroduplication.</title>
        <authorList>
            <person name="Kim S."/>
            <person name="Park J."/>
            <person name="Yeom S.I."/>
            <person name="Kim Y.M."/>
            <person name="Seo E."/>
            <person name="Kim K.T."/>
            <person name="Kim M.S."/>
            <person name="Lee J.M."/>
            <person name="Cheong K."/>
            <person name="Shin H.S."/>
            <person name="Kim S.B."/>
            <person name="Han K."/>
            <person name="Lee J."/>
            <person name="Park M."/>
            <person name="Lee H.A."/>
            <person name="Lee H.Y."/>
            <person name="Lee Y."/>
            <person name="Oh S."/>
            <person name="Lee J.H."/>
            <person name="Choi E."/>
            <person name="Choi E."/>
            <person name="Lee S.E."/>
            <person name="Jeon J."/>
            <person name="Kim H."/>
            <person name="Choi G."/>
            <person name="Song H."/>
            <person name="Lee J."/>
            <person name="Lee S.C."/>
            <person name="Kwon J.K."/>
            <person name="Lee H.Y."/>
            <person name="Koo N."/>
            <person name="Hong Y."/>
            <person name="Kim R.W."/>
            <person name="Kang W.H."/>
            <person name="Huh J.H."/>
            <person name="Kang B.C."/>
            <person name="Yang T.J."/>
            <person name="Lee Y.H."/>
            <person name="Bennetzen J.L."/>
            <person name="Choi D."/>
        </authorList>
    </citation>
    <scope>NUCLEOTIDE SEQUENCE [LARGE SCALE GENOMIC DNA]</scope>
    <source>
        <strain evidence="4">cv. CM334</strain>
    </source>
</reference>
<dbReference type="SMART" id="SM00767">
    <property type="entry name" value="DCD"/>
    <property type="match status" value="1"/>
</dbReference>
<dbReference type="InterPro" id="IPR044832">
    <property type="entry name" value="NRP-like"/>
</dbReference>
<keyword evidence="1" id="KW-0175">Coiled coil</keyword>
<dbReference type="Gene3D" id="2.120.10.80">
    <property type="entry name" value="Kelch-type beta propeller"/>
    <property type="match status" value="1"/>
</dbReference>
<evidence type="ECO:0000313" key="3">
    <source>
        <dbReference type="EMBL" id="PHT70427.1"/>
    </source>
</evidence>
<dbReference type="PROSITE" id="PS51222">
    <property type="entry name" value="DCD"/>
    <property type="match status" value="1"/>
</dbReference>
<dbReference type="GO" id="GO:0034976">
    <property type="term" value="P:response to endoplasmic reticulum stress"/>
    <property type="evidence" value="ECO:0007669"/>
    <property type="project" value="InterPro"/>
</dbReference>
<dbReference type="PANTHER" id="PTHR46034:SF7">
    <property type="entry name" value="INFLUENZA VIRUS NS1A-BINDING PROTEIN"/>
    <property type="match status" value="1"/>
</dbReference>
<dbReference type="InterPro" id="IPR006652">
    <property type="entry name" value="Kelch_1"/>
</dbReference>
<dbReference type="Proteomes" id="UP000222542">
    <property type="component" value="Unassembled WGS sequence"/>
</dbReference>
<sequence>MGSDDCSLSHIVPYLRMGERRRKQTYAHNSAPASPYQAKYVRGFRNLPRDQLGGVIFGCTETTIRECLEKQLFGLPAQHFSYVKNVNPGLPVFLFNYSDRKLHGIFEAASSGQMNINPYAFTSGGSGKTLYPAQVQIRVRLHCESLPENTFKQIIFDNYYNTHHFWFELDLAQYSKLTSQLSFLVYVPSSTPYYPENPRSIIRGSPANDKIAESRSFEPRDLKNKSSSSADFQAALDEKDFIYMKLKELALQRARGQAEEGINAGISDNNDVSTGQAAFLEPQPPGEEKNEEGTCDLIFLYFNIFVLQQLKELKAITEELTRKVTSLEQKLVNAEEDIKMLKSRCLMFESHNPSRTHDVENVAESENIVNHEAIIIAGGYDGHSWLSALDSYVPLNDVLCSLKPMSSVRSLFAIANLSRELYVFGGKSGTLWTNTESYNPADNKWTVHRCLNERNGSLAGATWKDNIFAIGGGNGSESFSAVQMYDPQIGRWIPSRSMWQKRFALGAAELNGALYTVGGYDGENYLATTERFDPRKHAWTKIESMSTKRGSHALVPFGGKLYALGGDDGSQMVPSIEIFDPCRRTWMLGEPMKYSRGYSTAAVLKESIYVIGGVQSDDEIVDMIECYKDDQGWETTNLRAVGKRCLSSAIVLDED</sequence>
<dbReference type="InterPro" id="IPR015915">
    <property type="entry name" value="Kelch-typ_b-propeller"/>
</dbReference>
<dbReference type="Pfam" id="PF01344">
    <property type="entry name" value="Kelch_1"/>
    <property type="match status" value="3"/>
</dbReference>
<dbReference type="InterPro" id="IPR013989">
    <property type="entry name" value="Dev_and_cell_death_domain"/>
</dbReference>
<keyword evidence="4" id="KW-1185">Reference proteome</keyword>
<organism evidence="3 4">
    <name type="scientific">Capsicum annuum</name>
    <name type="common">Capsicum pepper</name>
    <dbReference type="NCBI Taxonomy" id="4072"/>
    <lineage>
        <taxon>Eukaryota</taxon>
        <taxon>Viridiplantae</taxon>
        <taxon>Streptophyta</taxon>
        <taxon>Embryophyta</taxon>
        <taxon>Tracheophyta</taxon>
        <taxon>Spermatophyta</taxon>
        <taxon>Magnoliopsida</taxon>
        <taxon>eudicotyledons</taxon>
        <taxon>Gunneridae</taxon>
        <taxon>Pentapetalae</taxon>
        <taxon>asterids</taxon>
        <taxon>lamiids</taxon>
        <taxon>Solanales</taxon>
        <taxon>Solanaceae</taxon>
        <taxon>Solanoideae</taxon>
        <taxon>Capsiceae</taxon>
        <taxon>Capsicum</taxon>
    </lineage>
</organism>
<dbReference type="SMART" id="SM00612">
    <property type="entry name" value="Kelch"/>
    <property type="match status" value="6"/>
</dbReference>
<feature type="coiled-coil region" evidence="1">
    <location>
        <begin position="310"/>
        <end position="344"/>
    </location>
</feature>
<comment type="caution">
    <text evidence="3">The sequence shown here is derived from an EMBL/GenBank/DDBJ whole genome shotgun (WGS) entry which is preliminary data.</text>
</comment>
<dbReference type="SUPFAM" id="SSF117281">
    <property type="entry name" value="Kelch motif"/>
    <property type="match status" value="1"/>
</dbReference>
<dbReference type="Gramene" id="PHT70427">
    <property type="protein sequence ID" value="PHT70427"/>
    <property type="gene ID" value="T459_25531"/>
</dbReference>
<evidence type="ECO:0000313" key="4">
    <source>
        <dbReference type="Proteomes" id="UP000222542"/>
    </source>
</evidence>
<evidence type="ECO:0000256" key="1">
    <source>
        <dbReference type="SAM" id="Coils"/>
    </source>
</evidence>
<dbReference type="Pfam" id="PF10539">
    <property type="entry name" value="Dev_Cell_Death"/>
    <property type="match status" value="1"/>
</dbReference>
<gene>
    <name evidence="3" type="ORF">T459_25531</name>
</gene>
<dbReference type="EMBL" id="AYRZ02000010">
    <property type="protein sequence ID" value="PHT70427.1"/>
    <property type="molecule type" value="Genomic_DNA"/>
</dbReference>
<accession>A0A2G2YL02</accession>
<reference evidence="3 4" key="1">
    <citation type="journal article" date="2014" name="Nat. Genet.">
        <title>Genome sequence of the hot pepper provides insights into the evolution of pungency in Capsicum species.</title>
        <authorList>
            <person name="Kim S."/>
            <person name="Park M."/>
            <person name="Yeom S.I."/>
            <person name="Kim Y.M."/>
            <person name="Lee J.M."/>
            <person name="Lee H.A."/>
            <person name="Seo E."/>
            <person name="Choi J."/>
            <person name="Cheong K."/>
            <person name="Kim K.T."/>
            <person name="Jung K."/>
            <person name="Lee G.W."/>
            <person name="Oh S.K."/>
            <person name="Bae C."/>
            <person name="Kim S.B."/>
            <person name="Lee H.Y."/>
            <person name="Kim S.Y."/>
            <person name="Kim M.S."/>
            <person name="Kang B.C."/>
            <person name="Jo Y.D."/>
            <person name="Yang H.B."/>
            <person name="Jeong H.J."/>
            <person name="Kang W.H."/>
            <person name="Kwon J.K."/>
            <person name="Shin C."/>
            <person name="Lim J.Y."/>
            <person name="Park J.H."/>
            <person name="Huh J.H."/>
            <person name="Kim J.S."/>
            <person name="Kim B.D."/>
            <person name="Cohen O."/>
            <person name="Paran I."/>
            <person name="Suh M.C."/>
            <person name="Lee S.B."/>
            <person name="Kim Y.K."/>
            <person name="Shin Y."/>
            <person name="Noh S.J."/>
            <person name="Park J."/>
            <person name="Seo Y.S."/>
            <person name="Kwon S.Y."/>
            <person name="Kim H.A."/>
            <person name="Park J.M."/>
            <person name="Kim H.J."/>
            <person name="Choi S.B."/>
            <person name="Bosland P.W."/>
            <person name="Reeves G."/>
            <person name="Jo S.H."/>
            <person name="Lee B.W."/>
            <person name="Cho H.T."/>
            <person name="Choi H.S."/>
            <person name="Lee M.S."/>
            <person name="Yu Y."/>
            <person name="Do Choi Y."/>
            <person name="Park B.S."/>
            <person name="van Deynze A."/>
            <person name="Ashrafi H."/>
            <person name="Hill T."/>
            <person name="Kim W.T."/>
            <person name="Pai H.S."/>
            <person name="Ahn H.K."/>
            <person name="Yeam I."/>
            <person name="Giovannoni J.J."/>
            <person name="Rose J.K."/>
            <person name="Sorensen I."/>
            <person name="Lee S.J."/>
            <person name="Kim R.W."/>
            <person name="Choi I.Y."/>
            <person name="Choi B.S."/>
            <person name="Lim J.S."/>
            <person name="Lee Y.H."/>
            <person name="Choi D."/>
        </authorList>
    </citation>
    <scope>NUCLEOTIDE SEQUENCE [LARGE SCALE GENOMIC DNA]</scope>
    <source>
        <strain evidence="4">cv. CM334</strain>
    </source>
</reference>
<dbReference type="OMA" id="YAWIDDN"/>
<dbReference type="PANTHER" id="PTHR46034">
    <property type="match status" value="1"/>
</dbReference>